<proteinExistence type="predicted"/>
<dbReference type="PRINTS" id="PR00038">
    <property type="entry name" value="HTHLUXR"/>
</dbReference>
<dbReference type="PROSITE" id="PS50110">
    <property type="entry name" value="RESPONSE_REGULATORY"/>
    <property type="match status" value="1"/>
</dbReference>
<feature type="modified residue" description="4-aspartylphosphate" evidence="2">
    <location>
        <position position="58"/>
    </location>
</feature>
<evidence type="ECO:0000256" key="1">
    <source>
        <dbReference type="ARBA" id="ARBA00023125"/>
    </source>
</evidence>
<dbReference type="InterPro" id="IPR000792">
    <property type="entry name" value="Tscrpt_reg_LuxR_C"/>
</dbReference>
<dbReference type="PROSITE" id="PS00622">
    <property type="entry name" value="HTH_LUXR_1"/>
    <property type="match status" value="1"/>
</dbReference>
<dbReference type="SMART" id="SM00448">
    <property type="entry name" value="REC"/>
    <property type="match status" value="1"/>
</dbReference>
<evidence type="ECO:0000313" key="6">
    <source>
        <dbReference type="Proteomes" id="UP000199515"/>
    </source>
</evidence>
<keyword evidence="1" id="KW-0238">DNA-binding</keyword>
<dbReference type="InterPro" id="IPR016032">
    <property type="entry name" value="Sig_transdc_resp-reg_C-effctor"/>
</dbReference>
<dbReference type="PANTHER" id="PTHR43214">
    <property type="entry name" value="TWO-COMPONENT RESPONSE REGULATOR"/>
    <property type="match status" value="1"/>
</dbReference>
<dbReference type="GO" id="GO:0006355">
    <property type="term" value="P:regulation of DNA-templated transcription"/>
    <property type="evidence" value="ECO:0007669"/>
    <property type="project" value="InterPro"/>
</dbReference>
<name>A0A1H3DGS1_9PSEU</name>
<dbReference type="SUPFAM" id="SSF46894">
    <property type="entry name" value="C-terminal effector domain of the bipartite response regulators"/>
    <property type="match status" value="1"/>
</dbReference>
<dbReference type="Gene3D" id="3.40.50.2300">
    <property type="match status" value="1"/>
</dbReference>
<evidence type="ECO:0000259" key="3">
    <source>
        <dbReference type="PROSITE" id="PS50043"/>
    </source>
</evidence>
<dbReference type="OrthoDB" id="9808843at2"/>
<keyword evidence="2" id="KW-0597">Phosphoprotein</keyword>
<sequence>MKAEQVRVFLAEDQVMVRSALVSLIELEPDLCVVGVAGRGDQAVERIAELRPDVAVLDIDMPGLDGLSAAEAVRTRVPGCAALILTALSKPGMLQRALQAGAKGYVVKHAPADELLAAIRGVAAGERVFDSALAVAALEEDVPVTQRELDVVRLVAEGASAREIAGRLFLSEGTVRNYTSNMINKCGARNRVDLVRIAFDRGWL</sequence>
<evidence type="ECO:0000256" key="2">
    <source>
        <dbReference type="PROSITE-ProRule" id="PRU00169"/>
    </source>
</evidence>
<dbReference type="InterPro" id="IPR039420">
    <property type="entry name" value="WalR-like"/>
</dbReference>
<dbReference type="Pfam" id="PF00072">
    <property type="entry name" value="Response_reg"/>
    <property type="match status" value="1"/>
</dbReference>
<feature type="domain" description="HTH luxR-type" evidence="3">
    <location>
        <begin position="137"/>
        <end position="202"/>
    </location>
</feature>
<dbReference type="PANTHER" id="PTHR43214:SF42">
    <property type="entry name" value="TRANSCRIPTIONAL REGULATORY PROTEIN DESR"/>
    <property type="match status" value="1"/>
</dbReference>
<reference evidence="5 6" key="1">
    <citation type="submission" date="2016-10" db="EMBL/GenBank/DDBJ databases">
        <authorList>
            <person name="de Groot N.N."/>
        </authorList>
    </citation>
    <scope>NUCLEOTIDE SEQUENCE [LARGE SCALE GENOMIC DNA]</scope>
    <source>
        <strain evidence="5 6">CPCC 202699</strain>
    </source>
</reference>
<evidence type="ECO:0000259" key="4">
    <source>
        <dbReference type="PROSITE" id="PS50110"/>
    </source>
</evidence>
<dbReference type="CDD" id="cd06170">
    <property type="entry name" value="LuxR_C_like"/>
    <property type="match status" value="1"/>
</dbReference>
<organism evidence="5 6">
    <name type="scientific">Amycolatopsis xylanica</name>
    <dbReference type="NCBI Taxonomy" id="589385"/>
    <lineage>
        <taxon>Bacteria</taxon>
        <taxon>Bacillati</taxon>
        <taxon>Actinomycetota</taxon>
        <taxon>Actinomycetes</taxon>
        <taxon>Pseudonocardiales</taxon>
        <taxon>Pseudonocardiaceae</taxon>
        <taxon>Amycolatopsis</taxon>
    </lineage>
</organism>
<dbReference type="GO" id="GO:0003677">
    <property type="term" value="F:DNA binding"/>
    <property type="evidence" value="ECO:0007669"/>
    <property type="project" value="UniProtKB-KW"/>
</dbReference>
<accession>A0A1H3DGS1</accession>
<dbReference type="STRING" id="589385.SAMN05421504_103386"/>
<dbReference type="EMBL" id="FNON01000003">
    <property type="protein sequence ID" value="SDX65557.1"/>
    <property type="molecule type" value="Genomic_DNA"/>
</dbReference>
<dbReference type="AlphaFoldDB" id="A0A1H3DGS1"/>
<gene>
    <name evidence="5" type="ORF">SAMN05421504_103386</name>
</gene>
<dbReference type="PROSITE" id="PS50043">
    <property type="entry name" value="HTH_LUXR_2"/>
    <property type="match status" value="1"/>
</dbReference>
<protein>
    <submittedName>
        <fullName evidence="5">Two-component system, NarL family, response regulator DesR</fullName>
    </submittedName>
</protein>
<evidence type="ECO:0000313" key="5">
    <source>
        <dbReference type="EMBL" id="SDX65557.1"/>
    </source>
</evidence>
<feature type="domain" description="Response regulatory" evidence="4">
    <location>
        <begin position="7"/>
        <end position="123"/>
    </location>
</feature>
<dbReference type="SUPFAM" id="SSF52172">
    <property type="entry name" value="CheY-like"/>
    <property type="match status" value="1"/>
</dbReference>
<keyword evidence="6" id="KW-1185">Reference proteome</keyword>
<dbReference type="GO" id="GO:0000160">
    <property type="term" value="P:phosphorelay signal transduction system"/>
    <property type="evidence" value="ECO:0007669"/>
    <property type="project" value="InterPro"/>
</dbReference>
<dbReference type="InterPro" id="IPR001789">
    <property type="entry name" value="Sig_transdc_resp-reg_receiver"/>
</dbReference>
<dbReference type="Proteomes" id="UP000199515">
    <property type="component" value="Unassembled WGS sequence"/>
</dbReference>
<dbReference type="RefSeq" id="WP_091289465.1">
    <property type="nucleotide sequence ID" value="NZ_FNON01000003.1"/>
</dbReference>
<dbReference type="SMART" id="SM00421">
    <property type="entry name" value="HTH_LUXR"/>
    <property type="match status" value="1"/>
</dbReference>
<dbReference type="Pfam" id="PF00196">
    <property type="entry name" value="GerE"/>
    <property type="match status" value="1"/>
</dbReference>
<dbReference type="InterPro" id="IPR011006">
    <property type="entry name" value="CheY-like_superfamily"/>
</dbReference>